<protein>
    <submittedName>
        <fullName evidence="1">Uncharacterized protein</fullName>
    </submittedName>
</protein>
<comment type="caution">
    <text evidence="1">The sequence shown here is derived from an EMBL/GenBank/DDBJ whole genome shotgun (WGS) entry which is preliminary data.</text>
</comment>
<feature type="non-terminal residue" evidence="1">
    <location>
        <position position="1"/>
    </location>
</feature>
<reference evidence="1" key="1">
    <citation type="journal article" date="2014" name="Front. Microbiol.">
        <title>High frequency of phylogenetically diverse reductive dehalogenase-homologous genes in deep subseafloor sedimentary metagenomes.</title>
        <authorList>
            <person name="Kawai M."/>
            <person name="Futagami T."/>
            <person name="Toyoda A."/>
            <person name="Takaki Y."/>
            <person name="Nishi S."/>
            <person name="Hori S."/>
            <person name="Arai W."/>
            <person name="Tsubouchi T."/>
            <person name="Morono Y."/>
            <person name="Uchiyama I."/>
            <person name="Ito T."/>
            <person name="Fujiyama A."/>
            <person name="Inagaki F."/>
            <person name="Takami H."/>
        </authorList>
    </citation>
    <scope>NUCLEOTIDE SEQUENCE</scope>
    <source>
        <strain evidence="1">Expedition CK06-06</strain>
    </source>
</reference>
<dbReference type="AlphaFoldDB" id="X1L947"/>
<evidence type="ECO:0000313" key="1">
    <source>
        <dbReference type="EMBL" id="GAI15563.1"/>
    </source>
</evidence>
<dbReference type="EMBL" id="BARV01008020">
    <property type="protein sequence ID" value="GAI15563.1"/>
    <property type="molecule type" value="Genomic_DNA"/>
</dbReference>
<sequence>GLNSPLMFSKKQQPDFEAIKKFVESKIYGLD</sequence>
<proteinExistence type="predicted"/>
<gene>
    <name evidence="1" type="ORF">S06H3_16231</name>
</gene>
<organism evidence="1">
    <name type="scientific">marine sediment metagenome</name>
    <dbReference type="NCBI Taxonomy" id="412755"/>
    <lineage>
        <taxon>unclassified sequences</taxon>
        <taxon>metagenomes</taxon>
        <taxon>ecological metagenomes</taxon>
    </lineage>
</organism>
<name>X1L947_9ZZZZ</name>
<accession>X1L947</accession>